<sequence length="196" mass="22199">MVSYYNTLTMYSKNPCTNLYPPPNHWYAPNYHQPPNPQLFAPDSEAQAQPMYYTHMFHQGSPDWPSHDNFQRRRIAFCTKVHPAAQVVEPQDCISVTLALAQWGREHITPDGLTSIPSPPITVSGSEMSSPGAPNGAGSPHTMSRPVPVKSPYEWMKKTSYQNQTNPGTFNAINVAFASMEKYRERRQFYSIQNGY</sequence>
<dbReference type="EMBL" id="AJWK01032694">
    <property type="status" value="NOT_ANNOTATED_CDS"/>
    <property type="molecule type" value="Genomic_DNA"/>
</dbReference>
<dbReference type="Proteomes" id="UP000092461">
    <property type="component" value="Unassembled WGS sequence"/>
</dbReference>
<evidence type="ECO:0000313" key="2">
    <source>
        <dbReference type="EMBL" id="MBC1177804.1"/>
    </source>
</evidence>
<evidence type="ECO:0000256" key="1">
    <source>
        <dbReference type="SAM" id="MobiDB-lite"/>
    </source>
</evidence>
<organism evidence="3 4">
    <name type="scientific">Lutzomyia longipalpis</name>
    <name type="common">Sand fly</name>
    <dbReference type="NCBI Taxonomy" id="7200"/>
    <lineage>
        <taxon>Eukaryota</taxon>
        <taxon>Metazoa</taxon>
        <taxon>Ecdysozoa</taxon>
        <taxon>Arthropoda</taxon>
        <taxon>Hexapoda</taxon>
        <taxon>Insecta</taxon>
        <taxon>Pterygota</taxon>
        <taxon>Neoptera</taxon>
        <taxon>Endopterygota</taxon>
        <taxon>Diptera</taxon>
        <taxon>Nematocera</taxon>
        <taxon>Psychodoidea</taxon>
        <taxon>Psychodidae</taxon>
        <taxon>Lutzomyia</taxon>
        <taxon>Lutzomyia</taxon>
    </lineage>
</organism>
<accession>A0A1B0CWM1</accession>
<dbReference type="VEuPathDB" id="VectorBase:LLONM1_008487"/>
<dbReference type="EMBL" id="GITU01009101">
    <property type="protein sequence ID" value="MBC1177804.1"/>
    <property type="molecule type" value="Transcribed_RNA"/>
</dbReference>
<reference evidence="2" key="2">
    <citation type="journal article" date="2020" name="BMC">
        <title>Leishmania infection induces a limited differential gene expression in the sand fly midgut.</title>
        <authorList>
            <person name="Coutinho-Abreu I.V."/>
            <person name="Serafim T.D."/>
            <person name="Meneses C."/>
            <person name="Kamhawi S."/>
            <person name="Oliveira F."/>
            <person name="Valenzuela J.G."/>
        </authorList>
    </citation>
    <scope>NUCLEOTIDE SEQUENCE</scope>
    <source>
        <strain evidence="2">Jacobina</strain>
        <tissue evidence="2">Midgut</tissue>
    </source>
</reference>
<proteinExistence type="predicted"/>
<evidence type="ECO:0000313" key="4">
    <source>
        <dbReference type="Proteomes" id="UP000092461"/>
    </source>
</evidence>
<dbReference type="EMBL" id="AJWK01032693">
    <property type="status" value="NOT_ANNOTATED_CDS"/>
    <property type="molecule type" value="Genomic_DNA"/>
</dbReference>
<reference evidence="4" key="1">
    <citation type="submission" date="2012-05" db="EMBL/GenBank/DDBJ databases">
        <title>Whole Genome Assembly of Lutzomyia longipalpis.</title>
        <authorList>
            <person name="Richards S."/>
            <person name="Qu C."/>
            <person name="Dillon R."/>
            <person name="Worley K."/>
            <person name="Scherer S."/>
            <person name="Batterton M."/>
            <person name="Taylor A."/>
            <person name="Hawes A."/>
            <person name="Hernandez B."/>
            <person name="Kovar C."/>
            <person name="Mandapat C."/>
            <person name="Pham C."/>
            <person name="Qu C."/>
            <person name="Jing C."/>
            <person name="Bess C."/>
            <person name="Bandaranaike D."/>
            <person name="Ngo D."/>
            <person name="Ongeri F."/>
            <person name="Arias F."/>
            <person name="Lara F."/>
            <person name="Weissenberger G."/>
            <person name="Kamau G."/>
            <person name="Han H."/>
            <person name="Shen H."/>
            <person name="Dinh H."/>
            <person name="Khalil I."/>
            <person name="Jones J."/>
            <person name="Shafer J."/>
            <person name="Jayaseelan J."/>
            <person name="Quiroz J."/>
            <person name="Blankenburg K."/>
            <person name="Nguyen L."/>
            <person name="Jackson L."/>
            <person name="Francisco L."/>
            <person name="Tang L.-Y."/>
            <person name="Pu L.-L."/>
            <person name="Perales L."/>
            <person name="Lorensuhewa L."/>
            <person name="Munidasa M."/>
            <person name="Coyle M."/>
            <person name="Taylor M."/>
            <person name="Puazo M."/>
            <person name="Firestine M."/>
            <person name="Scheel M."/>
            <person name="Javaid M."/>
            <person name="Wang M."/>
            <person name="Li M."/>
            <person name="Tabassum N."/>
            <person name="Saada N."/>
            <person name="Osuji N."/>
            <person name="Aqrawi P."/>
            <person name="Fu Q."/>
            <person name="Thornton R."/>
            <person name="Raj R."/>
            <person name="Goodspeed R."/>
            <person name="Mata R."/>
            <person name="Najjar R."/>
            <person name="Gubbala S."/>
            <person name="Lee S."/>
            <person name="Denson S."/>
            <person name="Patil S."/>
            <person name="Macmil S."/>
            <person name="Qi S."/>
            <person name="Matskevitch T."/>
            <person name="Palculict T."/>
            <person name="Mathew T."/>
            <person name="Vee V."/>
            <person name="Velamala V."/>
            <person name="Korchina V."/>
            <person name="Cai W."/>
            <person name="Liu W."/>
            <person name="Dai W."/>
            <person name="Zou X."/>
            <person name="Zhu Y."/>
            <person name="Zhang Y."/>
            <person name="Wu Y.-Q."/>
            <person name="Xin Y."/>
            <person name="Nazarath L."/>
            <person name="Kovar C."/>
            <person name="Han Y."/>
            <person name="Muzny D."/>
            <person name="Gibbs R."/>
        </authorList>
    </citation>
    <scope>NUCLEOTIDE SEQUENCE [LARGE SCALE GENOMIC DNA]</scope>
    <source>
        <strain evidence="4">Jacobina</strain>
    </source>
</reference>
<dbReference type="VEuPathDB" id="VectorBase:LLOJ009405"/>
<protein>
    <submittedName>
        <fullName evidence="2">Putative transcription factor caudal</fullName>
    </submittedName>
</protein>
<keyword evidence="4" id="KW-1185">Reference proteome</keyword>
<name>A0A1B0CWM1_LUTLO</name>
<dbReference type="EnsemblMetazoa" id="LLOJ009405-RA">
    <property type="protein sequence ID" value="LLOJ009405-PA"/>
    <property type="gene ID" value="LLOJ009405"/>
</dbReference>
<feature type="region of interest" description="Disordered" evidence="1">
    <location>
        <begin position="123"/>
        <end position="147"/>
    </location>
</feature>
<evidence type="ECO:0000313" key="3">
    <source>
        <dbReference type="EnsemblMetazoa" id="LLOJ009405-PA"/>
    </source>
</evidence>
<reference evidence="3" key="3">
    <citation type="submission" date="2020-05" db="UniProtKB">
        <authorList>
            <consortium name="EnsemblMetazoa"/>
        </authorList>
    </citation>
    <scope>IDENTIFICATION</scope>
    <source>
        <strain evidence="3">Jacobina</strain>
    </source>
</reference>
<dbReference type="AlphaFoldDB" id="A0A1B0CWM1"/>